<accession>A0A366HSM5</accession>
<dbReference type="EMBL" id="QNRR01000001">
    <property type="protein sequence ID" value="RBP47273.1"/>
    <property type="molecule type" value="Genomic_DNA"/>
</dbReference>
<feature type="domain" description="Transposase IS200-like" evidence="1">
    <location>
        <begin position="27"/>
        <end position="190"/>
    </location>
</feature>
<dbReference type="InterPro" id="IPR002686">
    <property type="entry name" value="Transposase_17"/>
</dbReference>
<organism evidence="2 3">
    <name type="scientific">Roseimicrobium gellanilyticum</name>
    <dbReference type="NCBI Taxonomy" id="748857"/>
    <lineage>
        <taxon>Bacteria</taxon>
        <taxon>Pseudomonadati</taxon>
        <taxon>Verrucomicrobiota</taxon>
        <taxon>Verrucomicrobiia</taxon>
        <taxon>Verrucomicrobiales</taxon>
        <taxon>Verrucomicrobiaceae</taxon>
        <taxon>Roseimicrobium</taxon>
    </lineage>
</organism>
<dbReference type="PANTHER" id="PTHR36966">
    <property type="entry name" value="REP-ASSOCIATED TYROSINE TRANSPOSASE"/>
    <property type="match status" value="1"/>
</dbReference>
<dbReference type="PANTHER" id="PTHR36966:SF1">
    <property type="entry name" value="REP-ASSOCIATED TYROSINE TRANSPOSASE"/>
    <property type="match status" value="1"/>
</dbReference>
<dbReference type="AlphaFoldDB" id="A0A366HSM5"/>
<name>A0A366HSM5_9BACT</name>
<keyword evidence="3" id="KW-1185">Reference proteome</keyword>
<dbReference type="OrthoDB" id="9794403at2"/>
<dbReference type="GO" id="GO:0004803">
    <property type="term" value="F:transposase activity"/>
    <property type="evidence" value="ECO:0007669"/>
    <property type="project" value="InterPro"/>
</dbReference>
<dbReference type="InterPro" id="IPR036515">
    <property type="entry name" value="Transposase_17_sf"/>
</dbReference>
<dbReference type="SMART" id="SM01321">
    <property type="entry name" value="Y1_Tnp"/>
    <property type="match status" value="1"/>
</dbReference>
<dbReference type="GO" id="GO:0043565">
    <property type="term" value="F:sequence-specific DNA binding"/>
    <property type="evidence" value="ECO:0007669"/>
    <property type="project" value="TreeGrafter"/>
</dbReference>
<dbReference type="Gene3D" id="3.30.70.1290">
    <property type="entry name" value="Transposase IS200-like"/>
    <property type="match status" value="1"/>
</dbReference>
<comment type="caution">
    <text evidence="2">The sequence shown here is derived from an EMBL/GenBank/DDBJ whole genome shotgun (WGS) entry which is preliminary data.</text>
</comment>
<dbReference type="InterPro" id="IPR052715">
    <property type="entry name" value="RAYT_transposase"/>
</dbReference>
<dbReference type="SUPFAM" id="SSF143422">
    <property type="entry name" value="Transposase IS200-like"/>
    <property type="match status" value="1"/>
</dbReference>
<dbReference type="RefSeq" id="WP_113956220.1">
    <property type="nucleotide sequence ID" value="NZ_QNRR01000001.1"/>
</dbReference>
<dbReference type="GO" id="GO:0006313">
    <property type="term" value="P:DNA transposition"/>
    <property type="evidence" value="ECO:0007669"/>
    <property type="project" value="InterPro"/>
</dbReference>
<reference evidence="2 3" key="1">
    <citation type="submission" date="2018-06" db="EMBL/GenBank/DDBJ databases">
        <title>Genomic Encyclopedia of Type Strains, Phase IV (KMG-IV): sequencing the most valuable type-strain genomes for metagenomic binning, comparative biology and taxonomic classification.</title>
        <authorList>
            <person name="Goeker M."/>
        </authorList>
    </citation>
    <scope>NUCLEOTIDE SEQUENCE [LARGE SCALE GENOMIC DNA]</scope>
    <source>
        <strain evidence="2 3">DSM 25532</strain>
    </source>
</reference>
<dbReference type="Pfam" id="PF01797">
    <property type="entry name" value="Y1_Tnp"/>
    <property type="match status" value="1"/>
</dbReference>
<proteinExistence type="predicted"/>
<dbReference type="Proteomes" id="UP000253426">
    <property type="component" value="Unassembled WGS sequence"/>
</dbReference>
<evidence type="ECO:0000313" key="3">
    <source>
        <dbReference type="Proteomes" id="UP000253426"/>
    </source>
</evidence>
<sequence>MDRESLHFYNPFDHVAKTANRLPHWQQPDRTYFLTIRLADAVPAKLRAQWKQEREIWLSHHPEPWTAEVQKEYHKRFSAKMDAWLDAGHGSCLLRDPGCRALVEATLRHSDEVLYWHHAWVIMPNHAHTLTSLHIESDLKEIMKSWKGSSTHPINRLAGRRGTLWQVDYFDRLIRDGNHFANCVRYIRRNPSKAKLREGEYTLYETELARKFAPVED</sequence>
<evidence type="ECO:0000313" key="2">
    <source>
        <dbReference type="EMBL" id="RBP47273.1"/>
    </source>
</evidence>
<protein>
    <submittedName>
        <fullName evidence="2">REP element-mobilizing transposase RayT</fullName>
    </submittedName>
</protein>
<evidence type="ECO:0000259" key="1">
    <source>
        <dbReference type="SMART" id="SM01321"/>
    </source>
</evidence>
<gene>
    <name evidence="2" type="ORF">DES53_10170</name>
</gene>